<dbReference type="OrthoDB" id="9806180at2"/>
<evidence type="ECO:0000256" key="3">
    <source>
        <dbReference type="ARBA" id="ARBA00022630"/>
    </source>
</evidence>
<sequence length="540" mass="61188">MNNEKIRSIPESAYDVLIVGAGWSGMYMLYQCRRLGLSARIIEKGPSVGGTWYWNRYPGLRCDVESVEYSFSFDKELEQEWNWSERYASQPEILRYANHVADRFDLRRDISFNTKLTALHYDETTTRWTATTEDQQTVKAQYVVMATGCLTIPKDPAIPGLDQFKGEVYHTSSWPHDPVDFRGKRVGVVGTGSSGIQAIPIIAEQADHLYVYQRTPSYSLPAHNRKLTPEQISQVKAHYDELRNEARHHMVGIPGETYAASAFDLDEAERTQIYQRIYDQGRPFALMVAFGDVLIDEKANKTAQEFLAARIRERIKDPELAEQMVPRDQFAGTRRLCIDTNYYETFNRDNVTLKNLQKDPIKRITDKGIETERGFEALDCLVFATGYDAMTGALMSLDIRGKGGQTLRSKWAEGPRTMMGLMTAGFPNLFIVTGPGSPSVLSNMLISIEQHVEWIAGCLDHLSKHGKRQIEASIEAEDQWVDHANAVAHSTLFPKGNTWYMGANISGKPRIFMPYIGGVGNYRQLCEQVARDGYRGFITQ</sequence>
<dbReference type="InterPro" id="IPR036188">
    <property type="entry name" value="FAD/NAD-bd_sf"/>
</dbReference>
<dbReference type="PANTHER" id="PTHR43098">
    <property type="entry name" value="L-ORNITHINE N(5)-MONOOXYGENASE-RELATED"/>
    <property type="match status" value="1"/>
</dbReference>
<evidence type="ECO:0000256" key="2">
    <source>
        <dbReference type="ARBA" id="ARBA00010139"/>
    </source>
</evidence>
<keyword evidence="9" id="KW-1185">Reference proteome</keyword>
<evidence type="ECO:0000256" key="5">
    <source>
        <dbReference type="ARBA" id="ARBA00022857"/>
    </source>
</evidence>
<accession>A0A1M5R2Y8</accession>
<keyword evidence="4" id="KW-0274">FAD</keyword>
<comment type="cofactor">
    <cofactor evidence="1">
        <name>FAD</name>
        <dbReference type="ChEBI" id="CHEBI:57692"/>
    </cofactor>
</comment>
<protein>
    <submittedName>
        <fullName evidence="8">Predicted flavoprotein CzcO associated with the cation diffusion facilitator CzcD</fullName>
    </submittedName>
</protein>
<dbReference type="GO" id="GO:0004497">
    <property type="term" value="F:monooxygenase activity"/>
    <property type="evidence" value="ECO:0007669"/>
    <property type="project" value="UniProtKB-KW"/>
</dbReference>
<evidence type="ECO:0000256" key="6">
    <source>
        <dbReference type="ARBA" id="ARBA00023002"/>
    </source>
</evidence>
<dbReference type="PRINTS" id="PR00469">
    <property type="entry name" value="PNDRDTASEII"/>
</dbReference>
<dbReference type="SUPFAM" id="SSF51905">
    <property type="entry name" value="FAD/NAD(P)-binding domain"/>
    <property type="match status" value="2"/>
</dbReference>
<dbReference type="EMBL" id="FQWZ01000007">
    <property type="protein sequence ID" value="SHH20508.1"/>
    <property type="molecule type" value="Genomic_DNA"/>
</dbReference>
<dbReference type="STRING" id="490188.SAMN04488068_2860"/>
<dbReference type="PANTHER" id="PTHR43098:SF3">
    <property type="entry name" value="L-ORNITHINE N(5)-MONOOXYGENASE-RELATED"/>
    <property type="match status" value="1"/>
</dbReference>
<keyword evidence="7" id="KW-0503">Monooxygenase</keyword>
<keyword evidence="6" id="KW-0560">Oxidoreductase</keyword>
<dbReference type="Gene3D" id="3.50.50.60">
    <property type="entry name" value="FAD/NAD(P)-binding domain"/>
    <property type="match status" value="2"/>
</dbReference>
<keyword evidence="5" id="KW-0521">NADP</keyword>
<evidence type="ECO:0000256" key="4">
    <source>
        <dbReference type="ARBA" id="ARBA00022827"/>
    </source>
</evidence>
<proteinExistence type="inferred from homology"/>
<gene>
    <name evidence="8" type="ORF">SAMN04488068_2860</name>
</gene>
<keyword evidence="3" id="KW-0285">Flavoprotein</keyword>
<dbReference type="RefSeq" id="WP_072898436.1">
    <property type="nucleotide sequence ID" value="NZ_FQWZ01000007.1"/>
</dbReference>
<dbReference type="AlphaFoldDB" id="A0A1M5R2Y8"/>
<dbReference type="Pfam" id="PF13738">
    <property type="entry name" value="Pyr_redox_3"/>
    <property type="match status" value="1"/>
</dbReference>
<reference evidence="8 9" key="1">
    <citation type="submission" date="2016-11" db="EMBL/GenBank/DDBJ databases">
        <authorList>
            <person name="Jaros S."/>
            <person name="Januszkiewicz K."/>
            <person name="Wedrychowicz H."/>
        </authorList>
    </citation>
    <scope>NUCLEOTIDE SEQUENCE [LARGE SCALE GENOMIC DNA]</scope>
    <source>
        <strain evidence="8 9">CGMCC 1.7049</strain>
    </source>
</reference>
<dbReference type="Proteomes" id="UP000199758">
    <property type="component" value="Unassembled WGS sequence"/>
</dbReference>
<name>A0A1M5R2Y8_9GAMM</name>
<organism evidence="8 9">
    <name type="scientific">Hydrocarboniphaga daqingensis</name>
    <dbReference type="NCBI Taxonomy" id="490188"/>
    <lineage>
        <taxon>Bacteria</taxon>
        <taxon>Pseudomonadati</taxon>
        <taxon>Pseudomonadota</taxon>
        <taxon>Gammaproteobacteria</taxon>
        <taxon>Nevskiales</taxon>
        <taxon>Nevskiaceae</taxon>
        <taxon>Hydrocarboniphaga</taxon>
    </lineage>
</organism>
<evidence type="ECO:0000313" key="9">
    <source>
        <dbReference type="Proteomes" id="UP000199758"/>
    </source>
</evidence>
<dbReference type="InterPro" id="IPR050775">
    <property type="entry name" value="FAD-binding_Monooxygenases"/>
</dbReference>
<comment type="similarity">
    <text evidence="2">Belongs to the FAD-binding monooxygenase family.</text>
</comment>
<evidence type="ECO:0000256" key="7">
    <source>
        <dbReference type="ARBA" id="ARBA00023033"/>
    </source>
</evidence>
<evidence type="ECO:0000313" key="8">
    <source>
        <dbReference type="EMBL" id="SHH20508.1"/>
    </source>
</evidence>
<evidence type="ECO:0000256" key="1">
    <source>
        <dbReference type="ARBA" id="ARBA00001974"/>
    </source>
</evidence>